<gene>
    <name evidence="3" type="ORF">EJB05_24122</name>
</gene>
<feature type="compositionally biased region" description="Low complexity" evidence="2">
    <location>
        <begin position="111"/>
        <end position="120"/>
    </location>
</feature>
<feature type="region of interest" description="Disordered" evidence="2">
    <location>
        <begin position="85"/>
        <end position="144"/>
    </location>
</feature>
<feature type="compositionally biased region" description="Polar residues" evidence="2">
    <location>
        <begin position="18"/>
        <end position="32"/>
    </location>
</feature>
<feature type="region of interest" description="Disordered" evidence="2">
    <location>
        <begin position="1"/>
        <end position="43"/>
    </location>
</feature>
<proteinExistence type="predicted"/>
<dbReference type="Gramene" id="TVU32392">
    <property type="protein sequence ID" value="TVU32392"/>
    <property type="gene ID" value="EJB05_24122"/>
</dbReference>
<reference evidence="3 4" key="1">
    <citation type="journal article" date="2019" name="Sci. Rep.">
        <title>A high-quality genome of Eragrostis curvula grass provides insights into Poaceae evolution and supports new strategies to enhance forage quality.</title>
        <authorList>
            <person name="Carballo J."/>
            <person name="Santos B.A.C.M."/>
            <person name="Zappacosta D."/>
            <person name="Garbus I."/>
            <person name="Selva J.P."/>
            <person name="Gallo C.A."/>
            <person name="Diaz A."/>
            <person name="Albertini E."/>
            <person name="Caccamo M."/>
            <person name="Echenique V."/>
        </authorList>
    </citation>
    <scope>NUCLEOTIDE SEQUENCE [LARGE SCALE GENOMIC DNA]</scope>
    <source>
        <strain evidence="4">cv. Victoria</strain>
        <tissue evidence="3">Leaf</tissue>
    </source>
</reference>
<comment type="caution">
    <text evidence="3">The sequence shown here is derived from an EMBL/GenBank/DDBJ whole genome shotgun (WGS) entry which is preliminary data.</text>
</comment>
<evidence type="ECO:0000313" key="4">
    <source>
        <dbReference type="Proteomes" id="UP000324897"/>
    </source>
</evidence>
<evidence type="ECO:0000256" key="1">
    <source>
        <dbReference type="SAM" id="Coils"/>
    </source>
</evidence>
<dbReference type="OrthoDB" id="686875at2759"/>
<sequence length="144" mass="15415">MRVGGGKKHGRYWIGDSTIDTASTPTLSSTDSAPPIRPRPTATQIQIEQVQASMEAKMEEKLREERERYEALMRSQMQAMFTYIQSTGAPPPPPDLFPGLASGVPPPGGVTPPSGASPAGTPNQSEASNFPISPTSPWTAWPPQ</sequence>
<dbReference type="AlphaFoldDB" id="A0A5J9V824"/>
<feature type="compositionally biased region" description="Polar residues" evidence="2">
    <location>
        <begin position="121"/>
        <end position="138"/>
    </location>
</feature>
<dbReference type="EMBL" id="RWGY01000011">
    <property type="protein sequence ID" value="TVU32392.1"/>
    <property type="molecule type" value="Genomic_DNA"/>
</dbReference>
<feature type="coiled-coil region" evidence="1">
    <location>
        <begin position="47"/>
        <end position="79"/>
    </location>
</feature>
<accession>A0A5J9V824</accession>
<keyword evidence="4" id="KW-1185">Reference proteome</keyword>
<keyword evidence="1" id="KW-0175">Coiled coil</keyword>
<dbReference type="Proteomes" id="UP000324897">
    <property type="component" value="Chromosome 1"/>
</dbReference>
<evidence type="ECO:0000256" key="2">
    <source>
        <dbReference type="SAM" id="MobiDB-lite"/>
    </source>
</evidence>
<protein>
    <submittedName>
        <fullName evidence="3">Uncharacterized protein</fullName>
    </submittedName>
</protein>
<evidence type="ECO:0000313" key="3">
    <source>
        <dbReference type="EMBL" id="TVU32392.1"/>
    </source>
</evidence>
<name>A0A5J9V824_9POAL</name>
<feature type="compositionally biased region" description="Basic residues" evidence="2">
    <location>
        <begin position="1"/>
        <end position="11"/>
    </location>
</feature>
<feature type="non-terminal residue" evidence="3">
    <location>
        <position position="1"/>
    </location>
</feature>
<organism evidence="3 4">
    <name type="scientific">Eragrostis curvula</name>
    <name type="common">weeping love grass</name>
    <dbReference type="NCBI Taxonomy" id="38414"/>
    <lineage>
        <taxon>Eukaryota</taxon>
        <taxon>Viridiplantae</taxon>
        <taxon>Streptophyta</taxon>
        <taxon>Embryophyta</taxon>
        <taxon>Tracheophyta</taxon>
        <taxon>Spermatophyta</taxon>
        <taxon>Magnoliopsida</taxon>
        <taxon>Liliopsida</taxon>
        <taxon>Poales</taxon>
        <taxon>Poaceae</taxon>
        <taxon>PACMAD clade</taxon>
        <taxon>Chloridoideae</taxon>
        <taxon>Eragrostideae</taxon>
        <taxon>Eragrostidinae</taxon>
        <taxon>Eragrostis</taxon>
    </lineage>
</organism>